<gene>
    <name evidence="1" type="ORF">KWAN_76</name>
</gene>
<evidence type="ECO:0000313" key="2">
    <source>
        <dbReference type="Proteomes" id="UP000202923"/>
    </source>
</evidence>
<proteinExistence type="predicted"/>
<dbReference type="GeneID" id="29061920"/>
<protein>
    <submittedName>
        <fullName evidence="1">Uncharacterized protein</fullName>
    </submittedName>
</protein>
<accession>A0A1B2IDU3</accession>
<dbReference type="RefSeq" id="YP_009278681.1">
    <property type="nucleotide sequence ID" value="NC_031010.1"/>
</dbReference>
<dbReference type="EMBL" id="KX397369">
    <property type="protein sequence ID" value="ANZ49428.1"/>
    <property type="molecule type" value="Genomic_DNA"/>
</dbReference>
<dbReference type="OrthoDB" id="12185at10239"/>
<organism evidence="1 2">
    <name type="scientific">Erwinia phage vB_EamM_Kwan</name>
    <dbReference type="NCBI Taxonomy" id="1883374"/>
    <lineage>
        <taxon>Viruses</taxon>
        <taxon>Duplodnaviria</taxon>
        <taxon>Heunggongvirae</taxon>
        <taxon>Uroviricota</taxon>
        <taxon>Caudoviricetes</taxon>
        <taxon>Chimalliviridae</taxon>
        <taxon>Wellingtonvirus</taxon>
        <taxon>Wellingtonvirus wellington</taxon>
    </lineage>
</organism>
<name>A0A1B2IDU3_9CAUD</name>
<sequence>MSKKFTPAFHLFHSWVSWRVPAYATLTEYALQEHGVFLPEDKKKANAILHDRKMIMARPFEIAEYLSQGMPLDINDPNDAIKVYGWIMEHMANWLNFSSNPSLIKRHIPIEGMREFNNLANKLFPVAHRYGYFRKAEITMSDSLQSFFGQEVKATKDEHRFNDTLIRRLEVAARYQTRGAR</sequence>
<dbReference type="Proteomes" id="UP000202923">
    <property type="component" value="Genome"/>
</dbReference>
<dbReference type="KEGG" id="vg:29061920"/>
<evidence type="ECO:0000313" key="1">
    <source>
        <dbReference type="EMBL" id="ANZ49428.1"/>
    </source>
</evidence>
<reference evidence="1 2" key="1">
    <citation type="submission" date="2016-06" db="EMBL/GenBank/DDBJ databases">
        <authorList>
            <person name="Kjaerup R.B."/>
            <person name="Dalgaard T.S."/>
            <person name="Juul-Madsen H.R."/>
        </authorList>
    </citation>
    <scope>NUCLEOTIDE SEQUENCE [LARGE SCALE GENOMIC DNA]</scope>
</reference>